<protein>
    <submittedName>
        <fullName evidence="4">CAP domain-containing protein</fullName>
    </submittedName>
</protein>
<organism evidence="4 5">
    <name type="scientific">Nonomuraea indica</name>
    <dbReference type="NCBI Taxonomy" id="1581193"/>
    <lineage>
        <taxon>Bacteria</taxon>
        <taxon>Bacillati</taxon>
        <taxon>Actinomycetota</taxon>
        <taxon>Actinomycetes</taxon>
        <taxon>Streptosporangiales</taxon>
        <taxon>Streptosporangiaceae</taxon>
        <taxon>Nonomuraea</taxon>
    </lineage>
</organism>
<reference evidence="4 5" key="1">
    <citation type="submission" date="2024-10" db="EMBL/GenBank/DDBJ databases">
        <title>The Natural Products Discovery Center: Release of the First 8490 Sequenced Strains for Exploring Actinobacteria Biosynthetic Diversity.</title>
        <authorList>
            <person name="Kalkreuter E."/>
            <person name="Kautsar S.A."/>
            <person name="Yang D."/>
            <person name="Bader C.D."/>
            <person name="Teijaro C.N."/>
            <person name="Fluegel L."/>
            <person name="Davis C.M."/>
            <person name="Simpson J.R."/>
            <person name="Lauterbach L."/>
            <person name="Steele A.D."/>
            <person name="Gui C."/>
            <person name="Meng S."/>
            <person name="Li G."/>
            <person name="Viehrig K."/>
            <person name="Ye F."/>
            <person name="Su P."/>
            <person name="Kiefer A.F."/>
            <person name="Nichols A."/>
            <person name="Cepeda A.J."/>
            <person name="Yan W."/>
            <person name="Fan B."/>
            <person name="Jiang Y."/>
            <person name="Adhikari A."/>
            <person name="Zheng C.-J."/>
            <person name="Schuster L."/>
            <person name="Cowan T.M."/>
            <person name="Smanski M.J."/>
            <person name="Chevrette M.G."/>
            <person name="De Carvalho L.P.S."/>
            <person name="Shen B."/>
        </authorList>
    </citation>
    <scope>NUCLEOTIDE SEQUENCE [LARGE SCALE GENOMIC DNA]</scope>
    <source>
        <strain evidence="4 5">NPDC049503</strain>
    </source>
</reference>
<dbReference type="EMBL" id="JBITMB010000003">
    <property type="protein sequence ID" value="MFI7441005.1"/>
    <property type="molecule type" value="Genomic_DNA"/>
</dbReference>
<feature type="region of interest" description="Disordered" evidence="1">
    <location>
        <begin position="58"/>
        <end position="122"/>
    </location>
</feature>
<dbReference type="CDD" id="cd05379">
    <property type="entry name" value="CAP_bacterial"/>
    <property type="match status" value="1"/>
</dbReference>
<evidence type="ECO:0000256" key="1">
    <source>
        <dbReference type="SAM" id="MobiDB-lite"/>
    </source>
</evidence>
<dbReference type="Gene3D" id="3.40.33.10">
    <property type="entry name" value="CAP"/>
    <property type="match status" value="1"/>
</dbReference>
<proteinExistence type="predicted"/>
<dbReference type="Proteomes" id="UP001612928">
    <property type="component" value="Unassembled WGS sequence"/>
</dbReference>
<feature type="transmembrane region" description="Helical" evidence="2">
    <location>
        <begin position="20"/>
        <end position="40"/>
    </location>
</feature>
<dbReference type="Pfam" id="PF00188">
    <property type="entry name" value="CAP"/>
    <property type="match status" value="1"/>
</dbReference>
<evidence type="ECO:0000313" key="4">
    <source>
        <dbReference type="EMBL" id="MFI7441005.1"/>
    </source>
</evidence>
<feature type="compositionally biased region" description="Low complexity" evidence="1">
    <location>
        <begin position="91"/>
        <end position="104"/>
    </location>
</feature>
<sequence>MRQTSHTRHTQRSARRRSHLGVVVCLMAALFFTGVLLGRLSDDAAPAGHIYLNETAPPAAAKATTPSPRKAQSHVGRIEREETTEVPRGQSSRSRSTRPSASPTDEVRGFTVDDPARTLGGEEIRSVPDMASKVVSLTNSARAKKGCRPLRVDRGLTRSARAHSLEMARSGRFAHDSPDGSSPWDRMERAGYQAGAAENIGRGYTSPEEAVSGWLGNPAHRQNILNCRIRAIGVGVVHGPGGPWWTQDFGYS</sequence>
<keyword evidence="2" id="KW-1133">Transmembrane helix</keyword>
<feature type="compositionally biased region" description="Basic and acidic residues" evidence="1">
    <location>
        <begin position="76"/>
        <end position="85"/>
    </location>
</feature>
<dbReference type="SUPFAM" id="SSF55797">
    <property type="entry name" value="PR-1-like"/>
    <property type="match status" value="1"/>
</dbReference>
<keyword evidence="5" id="KW-1185">Reference proteome</keyword>
<keyword evidence="2" id="KW-0472">Membrane</keyword>
<feature type="domain" description="SCP" evidence="3">
    <location>
        <begin position="136"/>
        <end position="249"/>
    </location>
</feature>
<dbReference type="RefSeq" id="WP_144069855.1">
    <property type="nucleotide sequence ID" value="NZ_JBITMB010000003.1"/>
</dbReference>
<dbReference type="InterPro" id="IPR014044">
    <property type="entry name" value="CAP_dom"/>
</dbReference>
<keyword evidence="2" id="KW-0812">Transmembrane</keyword>
<evidence type="ECO:0000313" key="5">
    <source>
        <dbReference type="Proteomes" id="UP001612928"/>
    </source>
</evidence>
<evidence type="ECO:0000256" key="2">
    <source>
        <dbReference type="SAM" id="Phobius"/>
    </source>
</evidence>
<gene>
    <name evidence="4" type="ORF">ACIBP5_13715</name>
</gene>
<dbReference type="PANTHER" id="PTHR31157:SF1">
    <property type="entry name" value="SCP DOMAIN-CONTAINING PROTEIN"/>
    <property type="match status" value="1"/>
</dbReference>
<dbReference type="PANTHER" id="PTHR31157">
    <property type="entry name" value="SCP DOMAIN-CONTAINING PROTEIN"/>
    <property type="match status" value="1"/>
</dbReference>
<accession>A0ABW8A2J7</accession>
<comment type="caution">
    <text evidence="4">The sequence shown here is derived from an EMBL/GenBank/DDBJ whole genome shotgun (WGS) entry which is preliminary data.</text>
</comment>
<evidence type="ECO:0000259" key="3">
    <source>
        <dbReference type="Pfam" id="PF00188"/>
    </source>
</evidence>
<name>A0ABW8A2J7_9ACTN</name>
<dbReference type="InterPro" id="IPR035940">
    <property type="entry name" value="CAP_sf"/>
</dbReference>